<dbReference type="GO" id="GO:0005655">
    <property type="term" value="C:nucleolar ribonuclease P complex"/>
    <property type="evidence" value="ECO:0007669"/>
    <property type="project" value="TreeGrafter"/>
</dbReference>
<reference evidence="5 6" key="1">
    <citation type="journal article" date="2012" name="Proc. Natl. Acad. Sci. U.S.A.">
        <title>Gain and loss of multiple functionally related, horizontally transferred genes in the reduced genomes of two microsporidian parasites.</title>
        <authorList>
            <person name="Pombert J.-F."/>
            <person name="Selman M."/>
            <person name="Burki F."/>
            <person name="Bardell F.T."/>
            <person name="Farinelli L."/>
            <person name="Solter L.F."/>
            <person name="Whitman D.W."/>
            <person name="Weiss L.M."/>
            <person name="Corradi N."/>
            <person name="Keeling P.J."/>
        </authorList>
    </citation>
    <scope>NUCLEOTIDE SEQUENCE [LARGE SCALE GENOMIC DNA]</scope>
    <source>
        <strain evidence="5 6">SJ-2008</strain>
    </source>
</reference>
<dbReference type="Gene3D" id="6.20.50.20">
    <property type="match status" value="1"/>
</dbReference>
<name>I7AQ20_ENCRO</name>
<comment type="similarity">
    <text evidence="4">Belongs to the eukaryotic/archaeal RNase P protein component 4 family.</text>
</comment>
<dbReference type="GO" id="GO:0008033">
    <property type="term" value="P:tRNA processing"/>
    <property type="evidence" value="ECO:0007669"/>
    <property type="project" value="UniProtKB-KW"/>
</dbReference>
<dbReference type="RefSeq" id="XP_009265471.1">
    <property type="nucleotide sequence ID" value="XM_009267196.1"/>
</dbReference>
<protein>
    <submittedName>
        <fullName evidence="5">RNase P subunit Rpr2</fullName>
    </submittedName>
</protein>
<dbReference type="AlphaFoldDB" id="I7AQ20"/>
<dbReference type="Pfam" id="PF04032">
    <property type="entry name" value="Rpr2"/>
    <property type="match status" value="1"/>
</dbReference>
<dbReference type="KEGG" id="ero:EROM_101590"/>
<proteinExistence type="inferred from homology"/>
<dbReference type="PANTHER" id="PTHR14742">
    <property type="entry name" value="RIBONUCLEASE P SUBUNIT P21"/>
    <property type="match status" value="1"/>
</dbReference>
<evidence type="ECO:0000256" key="2">
    <source>
        <dbReference type="ARBA" id="ARBA00022723"/>
    </source>
</evidence>
<dbReference type="Proteomes" id="UP000010094">
    <property type="component" value="Chromosome X"/>
</dbReference>
<accession>I7AQ20</accession>
<dbReference type="GO" id="GO:0046872">
    <property type="term" value="F:metal ion binding"/>
    <property type="evidence" value="ECO:0007669"/>
    <property type="project" value="UniProtKB-KW"/>
</dbReference>
<evidence type="ECO:0000256" key="1">
    <source>
        <dbReference type="ARBA" id="ARBA00022694"/>
    </source>
</evidence>
<organism evidence="5 6">
    <name type="scientific">Encephalitozoon romaleae (strain SJ-2008)</name>
    <name type="common">Microsporidian parasite</name>
    <dbReference type="NCBI Taxonomy" id="1178016"/>
    <lineage>
        <taxon>Eukaryota</taxon>
        <taxon>Fungi</taxon>
        <taxon>Fungi incertae sedis</taxon>
        <taxon>Microsporidia</taxon>
        <taxon>Unikaryonidae</taxon>
        <taxon>Encephalitozoon</taxon>
    </lineage>
</organism>
<dbReference type="EMBL" id="CP003529">
    <property type="protein sequence ID" value="AFN83974.1"/>
    <property type="molecule type" value="Genomic_DNA"/>
</dbReference>
<dbReference type="OrthoDB" id="128536at2759"/>
<dbReference type="GeneID" id="20564589"/>
<evidence type="ECO:0000313" key="5">
    <source>
        <dbReference type="EMBL" id="AFN83974.1"/>
    </source>
</evidence>
<keyword evidence="1" id="KW-0819">tRNA processing</keyword>
<dbReference type="HOGENOM" id="CLU_079140_4_2_1"/>
<evidence type="ECO:0000256" key="4">
    <source>
        <dbReference type="ARBA" id="ARBA00038402"/>
    </source>
</evidence>
<sequence length="96" mass="11081">MKKDFAKHLMYLYCTAFRTVGIPSVHRRKMKKIKMISNKYQIRLSREIKRTVCPGCYTILIPGFNCVSRVTREENGLCLKTSCSCGNEKVFVAQGR</sequence>
<gene>
    <name evidence="5" type="ordered locus">EROM_101590</name>
</gene>
<keyword evidence="6" id="KW-1185">Reference proteome</keyword>
<dbReference type="VEuPathDB" id="MicrosporidiaDB:EROM_101590"/>
<evidence type="ECO:0000313" key="6">
    <source>
        <dbReference type="Proteomes" id="UP000010094"/>
    </source>
</evidence>
<keyword evidence="3" id="KW-0862">Zinc</keyword>
<dbReference type="PANTHER" id="PTHR14742:SF0">
    <property type="entry name" value="RIBONUCLEASE P PROTEIN SUBUNIT P21"/>
    <property type="match status" value="1"/>
</dbReference>
<keyword evidence="2" id="KW-0479">Metal-binding</keyword>
<evidence type="ECO:0000256" key="3">
    <source>
        <dbReference type="ARBA" id="ARBA00022833"/>
    </source>
</evidence>
<dbReference type="InterPro" id="IPR007175">
    <property type="entry name" value="Rpr2/Snm1/Rpp21"/>
</dbReference>